<name>A0AAD7IIB3_9AGAR</name>
<protein>
    <submittedName>
        <fullName evidence="2">Uncharacterized protein</fullName>
    </submittedName>
</protein>
<feature type="compositionally biased region" description="Low complexity" evidence="1">
    <location>
        <begin position="117"/>
        <end position="129"/>
    </location>
</feature>
<accession>A0AAD7IIB3</accession>
<dbReference type="AlphaFoldDB" id="A0AAD7IIB3"/>
<keyword evidence="4" id="KW-1185">Reference proteome</keyword>
<gene>
    <name evidence="3" type="ORF">B0H16DRAFT_1887230</name>
    <name evidence="2" type="ORF">B0H16DRAFT_1890196</name>
</gene>
<dbReference type="EMBL" id="JARKIB010000093">
    <property type="protein sequence ID" value="KAJ7742902.1"/>
    <property type="molecule type" value="Genomic_DNA"/>
</dbReference>
<sequence>MPALPATPAGLYHGKVGGAARQLQALNDADAGNDSRGTTVRAPRLSAASAATHCDTSVSSLVPPLSRSPRYTHTSPSIAYIAAHRTHADSTQSPRPVIVPISPSPSSPPSPSPPSFTHPSSSFPHPSRTPSRHVHTAPAARTPSRRVQAAPSSRQLHYPERVETLRSPRSPSSPHSPSSPRSPSLLLPSPLPALAYTIAPRPHRTSAHTVEPSAGNTKVALG</sequence>
<evidence type="ECO:0000313" key="2">
    <source>
        <dbReference type="EMBL" id="KAJ7742902.1"/>
    </source>
</evidence>
<feature type="compositionally biased region" description="Pro residues" evidence="1">
    <location>
        <begin position="102"/>
        <end position="116"/>
    </location>
</feature>
<dbReference type="EMBL" id="JARKIB010000058">
    <property type="protein sequence ID" value="KAJ7752693.1"/>
    <property type="molecule type" value="Genomic_DNA"/>
</dbReference>
<proteinExistence type="predicted"/>
<comment type="caution">
    <text evidence="2">The sequence shown here is derived from an EMBL/GenBank/DDBJ whole genome shotgun (WGS) entry which is preliminary data.</text>
</comment>
<evidence type="ECO:0000313" key="4">
    <source>
        <dbReference type="Proteomes" id="UP001215598"/>
    </source>
</evidence>
<feature type="region of interest" description="Disordered" evidence="1">
    <location>
        <begin position="27"/>
        <end position="70"/>
    </location>
</feature>
<dbReference type="Proteomes" id="UP001215598">
    <property type="component" value="Unassembled WGS sequence"/>
</dbReference>
<reference evidence="2" key="1">
    <citation type="submission" date="2023-03" db="EMBL/GenBank/DDBJ databases">
        <title>Massive genome expansion in bonnet fungi (Mycena s.s.) driven by repeated elements and novel gene families across ecological guilds.</title>
        <authorList>
            <consortium name="Lawrence Berkeley National Laboratory"/>
            <person name="Harder C.B."/>
            <person name="Miyauchi S."/>
            <person name="Viragh M."/>
            <person name="Kuo A."/>
            <person name="Thoen E."/>
            <person name="Andreopoulos B."/>
            <person name="Lu D."/>
            <person name="Skrede I."/>
            <person name="Drula E."/>
            <person name="Henrissat B."/>
            <person name="Morin E."/>
            <person name="Kohler A."/>
            <person name="Barry K."/>
            <person name="LaButti K."/>
            <person name="Morin E."/>
            <person name="Salamov A."/>
            <person name="Lipzen A."/>
            <person name="Mereny Z."/>
            <person name="Hegedus B."/>
            <person name="Baldrian P."/>
            <person name="Stursova M."/>
            <person name="Weitz H."/>
            <person name="Taylor A."/>
            <person name="Grigoriev I.V."/>
            <person name="Nagy L.G."/>
            <person name="Martin F."/>
            <person name="Kauserud H."/>
        </authorList>
    </citation>
    <scope>NUCLEOTIDE SEQUENCE</scope>
    <source>
        <strain evidence="2">CBHHK182m</strain>
    </source>
</reference>
<organism evidence="2 4">
    <name type="scientific">Mycena metata</name>
    <dbReference type="NCBI Taxonomy" id="1033252"/>
    <lineage>
        <taxon>Eukaryota</taxon>
        <taxon>Fungi</taxon>
        <taxon>Dikarya</taxon>
        <taxon>Basidiomycota</taxon>
        <taxon>Agaricomycotina</taxon>
        <taxon>Agaricomycetes</taxon>
        <taxon>Agaricomycetidae</taxon>
        <taxon>Agaricales</taxon>
        <taxon>Marasmiineae</taxon>
        <taxon>Mycenaceae</taxon>
        <taxon>Mycena</taxon>
    </lineage>
</organism>
<evidence type="ECO:0000313" key="3">
    <source>
        <dbReference type="EMBL" id="KAJ7752693.1"/>
    </source>
</evidence>
<feature type="compositionally biased region" description="Low complexity" evidence="1">
    <location>
        <begin position="57"/>
        <end position="69"/>
    </location>
</feature>
<feature type="compositionally biased region" description="Basic and acidic residues" evidence="1">
    <location>
        <begin position="157"/>
        <end position="166"/>
    </location>
</feature>
<feature type="region of interest" description="Disordered" evidence="1">
    <location>
        <begin position="85"/>
        <end position="222"/>
    </location>
</feature>
<feature type="compositionally biased region" description="Low complexity" evidence="1">
    <location>
        <begin position="167"/>
        <end position="188"/>
    </location>
</feature>
<evidence type="ECO:0000256" key="1">
    <source>
        <dbReference type="SAM" id="MobiDB-lite"/>
    </source>
</evidence>